<gene>
    <name evidence="2" type="ORF">GR156_07435</name>
</gene>
<evidence type="ECO:0000256" key="1">
    <source>
        <dbReference type="SAM" id="MobiDB-lite"/>
    </source>
</evidence>
<dbReference type="EMBL" id="WUML01000004">
    <property type="protein sequence ID" value="MXO00127.1"/>
    <property type="molecule type" value="Genomic_DNA"/>
</dbReference>
<reference evidence="2 3" key="1">
    <citation type="submission" date="2019-12" db="EMBL/GenBank/DDBJ databases">
        <title>Shinella granuli gen. nov., sp. nov., and proposal of the reclassification of Zoogloea ramigera ATCC 19623 as Shinella zoogloeoides sp. nov.</title>
        <authorList>
            <person name="Gao J."/>
        </authorList>
    </citation>
    <scope>NUCLEOTIDE SEQUENCE [LARGE SCALE GENOMIC DNA]</scope>
    <source>
        <strain evidence="2 3">DSM 287</strain>
    </source>
</reference>
<dbReference type="Pfam" id="PF14384">
    <property type="entry name" value="BrnA_antitoxin"/>
    <property type="match status" value="1"/>
</dbReference>
<organism evidence="2 3">
    <name type="scientific">Shinella zoogloeoides</name>
    <name type="common">Crabtreella saccharophila</name>
    <dbReference type="NCBI Taxonomy" id="352475"/>
    <lineage>
        <taxon>Bacteria</taxon>
        <taxon>Pseudomonadati</taxon>
        <taxon>Pseudomonadota</taxon>
        <taxon>Alphaproteobacteria</taxon>
        <taxon>Hyphomicrobiales</taxon>
        <taxon>Rhizobiaceae</taxon>
        <taxon>Shinella</taxon>
    </lineage>
</organism>
<dbReference type="AlphaFoldDB" id="A0A6N8TA69"/>
<name>A0A6N8TA69_SHIZO</name>
<proteinExistence type="predicted"/>
<accession>A0A6N8TA69</accession>
<evidence type="ECO:0000313" key="3">
    <source>
        <dbReference type="Proteomes" id="UP000440304"/>
    </source>
</evidence>
<feature type="region of interest" description="Disordered" evidence="1">
    <location>
        <begin position="18"/>
        <end position="37"/>
    </location>
</feature>
<dbReference type="InterPro" id="IPR025528">
    <property type="entry name" value="BrnA_antitoxin"/>
</dbReference>
<comment type="caution">
    <text evidence="2">The sequence shown here is derived from an EMBL/GenBank/DDBJ whole genome shotgun (WGS) entry which is preliminary data.</text>
</comment>
<evidence type="ECO:0000313" key="2">
    <source>
        <dbReference type="EMBL" id="MXO00127.1"/>
    </source>
</evidence>
<dbReference type="OrthoDB" id="361944at2"/>
<sequence length="104" mass="11816">MAKTAKLTTFQSGQGFTKEDWDAVNSPELTDEELTKMRPAKDVLSPAFFEAMEEHRKSRGRPSLAHPKKQITLRLDEDVIARFRESGKGWQGRMNEALRKAIGL</sequence>
<evidence type="ECO:0008006" key="4">
    <source>
        <dbReference type="Google" id="ProtNLM"/>
    </source>
</evidence>
<protein>
    <recommendedName>
        <fullName evidence="4">BrnA antitoxin family protein</fullName>
    </recommendedName>
</protein>
<dbReference type="Proteomes" id="UP000440304">
    <property type="component" value="Unassembled WGS sequence"/>
</dbReference>
<dbReference type="RefSeq" id="WP_160785516.1">
    <property type="nucleotide sequence ID" value="NZ_CP086610.1"/>
</dbReference>